<sequence length="960" mass="103726">MDATMDPYLLLAPALHPTDHLKLALLTYEDGKEPQPPHPQPLSPTASPHDDDASEAWSQSIPTTPAPPPPTLILALVSHVDNHDRELAALITFKQRSKSPNTPLIATDAVPIRGDFRAAVLPAYKSLRFTFSSAANLLTGTTPDTRSITDLMKVTKELAKAHSDHYSHQNVRDDHTLGSARERWDGEWEWLEKYVGTSLQDNSASSAPLFSRFTRSAIKPTRQAKVYTPTADELKVSIGTFNVNGRLPDADASSDLRQWIRAEDDPDILVLGFQELDLSSSAYLYFNPKRQSKWSAAIVEAFGPVRAKMYTLLASRQLVGILCFVFVRNELKDHIHTVRTASLGVGWGGWAGNKGGVGIRFTYDPRSALSQATSMAANFPPPSPSDVAPPTPLSPTAARKKRSSADEEEEGKDVSEGGLANASLQSSTSEDDPTDNALDPSASDPLHRITHPTTALTRYFAARERRSSQLGGKADPLVERTFCFICAHLSAGNGAEMNERRRTDARDVLKKLKFWLEVDPKDEGGMEGGKKKKDSASEQREKLGREGGLPTQVEEAFGSNATNANGGKDGDVSVLNDRSPSVAQVAVAAVIAQKAALSGAGGSTASATRLDNEEIEEDKADLGAVSMQSGAEEEEEVSTSTASEAVTESKDTLDALTTLPSLASTLVDEEGVLKSTESSVLGSTSMSSTHISDPPSPKSFHTGLQPTPSSPAQTQQSTTNATAPSPSLNNTNPASIIAQAHASAAQLQTEPYTYSISPLSHDFVFFLGDLNWRLDDVPTDEVRRRASAGQFRTLVGFDGLVRDRVWEARRRKLDFGKGGDAASPFTQTNEDEGGPGSNPLRTFEEGKVDGFAPTYKYDVGTDVWDSSEKMRAPAWCDRVLWRVSPSLVDAVLKRKKEREEEEVAMGGGKKDDEKEKAAVGGEGGSLSLVRLLEYDSVPSIKLSDHKPVRAVLVVKTSDKI</sequence>
<dbReference type="Gene3D" id="3.60.10.10">
    <property type="entry name" value="Endonuclease/exonuclease/phosphatase"/>
    <property type="match status" value="2"/>
</dbReference>
<dbReference type="SUPFAM" id="SSF56219">
    <property type="entry name" value="DNase I-like"/>
    <property type="match status" value="2"/>
</dbReference>
<feature type="region of interest" description="Disordered" evidence="1">
    <location>
        <begin position="817"/>
        <end position="843"/>
    </location>
</feature>
<reference evidence="3" key="2">
    <citation type="journal article" date="2019" name="IMA Fungus">
        <title>Genome sequencing and comparison of five Tilletia species to identify candidate genes for the detection of regulated species infecting wheat.</title>
        <authorList>
            <person name="Nguyen H.D.T."/>
            <person name="Sultana T."/>
            <person name="Kesanakurti P."/>
            <person name="Hambleton S."/>
        </authorList>
    </citation>
    <scope>NUCLEOTIDE SEQUENCE</scope>
    <source>
        <strain evidence="3">DAOMC 236416</strain>
    </source>
</reference>
<reference evidence="3" key="1">
    <citation type="submission" date="2016-04" db="EMBL/GenBank/DDBJ databases">
        <authorList>
            <person name="Nguyen H.D."/>
            <person name="Samba Siva P."/>
            <person name="Cullis J."/>
            <person name="Levesque C.A."/>
            <person name="Hambleton S."/>
        </authorList>
    </citation>
    <scope>NUCLEOTIDE SEQUENCE</scope>
    <source>
        <strain evidence="3">DAOMC 236416</strain>
    </source>
</reference>
<organism evidence="3 4">
    <name type="scientific">Tilletia indica</name>
    <dbReference type="NCBI Taxonomy" id="43049"/>
    <lineage>
        <taxon>Eukaryota</taxon>
        <taxon>Fungi</taxon>
        <taxon>Dikarya</taxon>
        <taxon>Basidiomycota</taxon>
        <taxon>Ustilaginomycotina</taxon>
        <taxon>Exobasidiomycetes</taxon>
        <taxon>Tilletiales</taxon>
        <taxon>Tilletiaceae</taxon>
        <taxon>Tilletia</taxon>
    </lineage>
</organism>
<name>A0A8T8TEV2_9BASI</name>
<dbReference type="InterPro" id="IPR000300">
    <property type="entry name" value="IPPc"/>
</dbReference>
<feature type="region of interest" description="Disordered" evidence="1">
    <location>
        <begin position="520"/>
        <end position="551"/>
    </location>
</feature>
<keyword evidence="4" id="KW-1185">Reference proteome</keyword>
<dbReference type="InterPro" id="IPR046985">
    <property type="entry name" value="IP5"/>
</dbReference>
<feature type="domain" description="Inositol polyphosphate-related phosphatase" evidence="2">
    <location>
        <begin position="232"/>
        <end position="467"/>
    </location>
</feature>
<feature type="compositionally biased region" description="Low complexity" evidence="1">
    <location>
        <begin position="705"/>
        <end position="725"/>
    </location>
</feature>
<feature type="region of interest" description="Disordered" evidence="1">
    <location>
        <begin position="677"/>
        <end position="732"/>
    </location>
</feature>
<feature type="compositionally biased region" description="Basic and acidic residues" evidence="1">
    <location>
        <begin position="534"/>
        <end position="545"/>
    </location>
</feature>
<comment type="caution">
    <text evidence="3">The sequence shown here is derived from an EMBL/GenBank/DDBJ whole genome shotgun (WGS) entry which is preliminary data.</text>
</comment>
<dbReference type="PANTHER" id="PTHR11200:SF300">
    <property type="entry name" value="TYPE II INOSITOL 1,4,5-TRISPHOSPHATE 5-PHOSPHATASE"/>
    <property type="match status" value="1"/>
</dbReference>
<evidence type="ECO:0000313" key="3">
    <source>
        <dbReference type="EMBL" id="KAE8258997.1"/>
    </source>
</evidence>
<protein>
    <recommendedName>
        <fullName evidence="2">Inositol polyphosphate-related phosphatase domain-containing protein</fullName>
    </recommendedName>
</protein>
<dbReference type="SMART" id="SM00128">
    <property type="entry name" value="IPPc"/>
    <property type="match status" value="1"/>
</dbReference>
<dbReference type="PANTHER" id="PTHR11200">
    <property type="entry name" value="INOSITOL 5-PHOSPHATASE"/>
    <property type="match status" value="1"/>
</dbReference>
<gene>
    <name evidence="3" type="ORF">A4X13_0g1305</name>
</gene>
<feature type="region of interest" description="Disordered" evidence="1">
    <location>
        <begin position="626"/>
        <end position="653"/>
    </location>
</feature>
<feature type="compositionally biased region" description="Low complexity" evidence="1">
    <location>
        <begin position="677"/>
        <end position="689"/>
    </location>
</feature>
<dbReference type="Proteomes" id="UP000077521">
    <property type="component" value="Unassembled WGS sequence"/>
</dbReference>
<evidence type="ECO:0000256" key="1">
    <source>
        <dbReference type="SAM" id="MobiDB-lite"/>
    </source>
</evidence>
<evidence type="ECO:0000313" key="4">
    <source>
        <dbReference type="Proteomes" id="UP000077521"/>
    </source>
</evidence>
<dbReference type="Pfam" id="PF22669">
    <property type="entry name" value="Exo_endo_phos2"/>
    <property type="match status" value="2"/>
</dbReference>
<dbReference type="AlphaFoldDB" id="A0A8T8TEV2"/>
<dbReference type="EMBL" id="LWDF02000050">
    <property type="protein sequence ID" value="KAE8258997.1"/>
    <property type="molecule type" value="Genomic_DNA"/>
</dbReference>
<feature type="compositionally biased region" description="Pro residues" evidence="1">
    <location>
        <begin position="379"/>
        <end position="393"/>
    </location>
</feature>
<dbReference type="GO" id="GO:0004439">
    <property type="term" value="F:phosphatidylinositol-4,5-bisphosphate 5-phosphatase activity"/>
    <property type="evidence" value="ECO:0007669"/>
    <property type="project" value="TreeGrafter"/>
</dbReference>
<accession>A0A8T8TEV2</accession>
<dbReference type="GO" id="GO:0046856">
    <property type="term" value="P:phosphatidylinositol dephosphorylation"/>
    <property type="evidence" value="ECO:0007669"/>
    <property type="project" value="InterPro"/>
</dbReference>
<dbReference type="InterPro" id="IPR036691">
    <property type="entry name" value="Endo/exonu/phosph_ase_sf"/>
</dbReference>
<proteinExistence type="predicted"/>
<feature type="region of interest" description="Disordered" evidence="1">
    <location>
        <begin position="30"/>
        <end position="70"/>
    </location>
</feature>
<feature type="region of interest" description="Disordered" evidence="1">
    <location>
        <begin position="374"/>
        <end position="450"/>
    </location>
</feature>
<evidence type="ECO:0000259" key="2">
    <source>
        <dbReference type="SMART" id="SM00128"/>
    </source>
</evidence>